<dbReference type="InterPro" id="IPR007492">
    <property type="entry name" value="LytTR_DNA-bd_dom"/>
</dbReference>
<accession>A0A1H6TJ39</accession>
<dbReference type="AlphaFoldDB" id="A0A1H6TJ39"/>
<dbReference type="GO" id="GO:0003677">
    <property type="term" value="F:DNA binding"/>
    <property type="evidence" value="ECO:0007669"/>
    <property type="project" value="UniProtKB-KW"/>
</dbReference>
<dbReference type="Gene3D" id="2.40.50.1020">
    <property type="entry name" value="LytTr DNA-binding domain"/>
    <property type="match status" value="1"/>
</dbReference>
<reference evidence="3" key="1">
    <citation type="submission" date="2016-10" db="EMBL/GenBank/DDBJ databases">
        <authorList>
            <person name="Varghese N."/>
        </authorList>
    </citation>
    <scope>NUCLEOTIDE SEQUENCE [LARGE SCALE GENOMIC DNA]</scope>
    <source>
        <strain evidence="3">DSM 20406</strain>
    </source>
</reference>
<organism evidence="2 3">
    <name type="scientific">Sharpea azabuensis</name>
    <dbReference type="NCBI Taxonomy" id="322505"/>
    <lineage>
        <taxon>Bacteria</taxon>
        <taxon>Bacillati</taxon>
        <taxon>Bacillota</taxon>
        <taxon>Erysipelotrichia</taxon>
        <taxon>Erysipelotrichales</taxon>
        <taxon>Coprobacillaceae</taxon>
        <taxon>Sharpea</taxon>
    </lineage>
</organism>
<sequence length="219" mass="25466">MRVLIVSSNSHLQSHLTQEIKVFLPETGVDCFCDLSSYQRSEMNYHLAFLDLADDEELFFACRLLKVGGTKSVIIRKGCFSNLYRTWEADYFLNPDLDLYELRHILAAVNNKLLHAVPLSTALGKVKINPRSIIEIVKHDGQSTFYTTNNHLDVSTHHLNKFLQTNPCIVLRVNRSQYINLHYIERRKGRTLYLYNGHIAKISNKFIQENIFFLDVYKN</sequence>
<evidence type="ECO:0000313" key="3">
    <source>
        <dbReference type="Proteomes" id="UP000183028"/>
    </source>
</evidence>
<name>A0A1H6TJ39_9FIRM</name>
<dbReference type="STRING" id="322505.SAMN04487836_10770"/>
<dbReference type="OrthoDB" id="9905899at2"/>
<dbReference type="Pfam" id="PF04397">
    <property type="entry name" value="LytTR"/>
    <property type="match status" value="1"/>
</dbReference>
<protein>
    <submittedName>
        <fullName evidence="2">LytTr DNA-binding domain-containing protein</fullName>
    </submittedName>
</protein>
<feature type="domain" description="HTH LytTR-type" evidence="1">
    <location>
        <begin position="126"/>
        <end position="208"/>
    </location>
</feature>
<keyword evidence="3" id="KW-1185">Reference proteome</keyword>
<dbReference type="Proteomes" id="UP000183028">
    <property type="component" value="Unassembled WGS sequence"/>
</dbReference>
<evidence type="ECO:0000259" key="1">
    <source>
        <dbReference type="Pfam" id="PF04397"/>
    </source>
</evidence>
<proteinExistence type="predicted"/>
<gene>
    <name evidence="2" type="ORF">SAMN04487834_10234</name>
</gene>
<keyword evidence="2" id="KW-0238">DNA-binding</keyword>
<evidence type="ECO:0000313" key="2">
    <source>
        <dbReference type="EMBL" id="SEI77177.1"/>
    </source>
</evidence>
<dbReference type="RefSeq" id="WP_074732016.1">
    <property type="nucleotide sequence ID" value="NZ_FNYK01000023.1"/>
</dbReference>
<dbReference type="EMBL" id="FNYK01000023">
    <property type="protein sequence ID" value="SEI77177.1"/>
    <property type="molecule type" value="Genomic_DNA"/>
</dbReference>